<evidence type="ECO:0000313" key="2">
    <source>
        <dbReference type="EMBL" id="QAY72083.1"/>
    </source>
</evidence>
<accession>A0A4P6FAV2</accession>
<gene>
    <name evidence="2" type="ORF">ET445_00785</name>
</gene>
<dbReference type="AlphaFoldDB" id="A0A4P6FAV2"/>
<dbReference type="RefSeq" id="WP_129187945.1">
    <property type="nucleotide sequence ID" value="NZ_CP035491.1"/>
</dbReference>
<dbReference type="OrthoDB" id="9919807at2"/>
<protein>
    <submittedName>
        <fullName evidence="2">Uncharacterized protein</fullName>
    </submittedName>
</protein>
<keyword evidence="1" id="KW-1133">Transmembrane helix</keyword>
<dbReference type="EMBL" id="CP035491">
    <property type="protein sequence ID" value="QAY72083.1"/>
    <property type="molecule type" value="Genomic_DNA"/>
</dbReference>
<keyword evidence="3" id="KW-1185">Reference proteome</keyword>
<keyword evidence="1" id="KW-0472">Membrane</keyword>
<name>A0A4P6FAV2_9MICO</name>
<dbReference type="KEGG" id="agf:ET445_00785"/>
<organism evidence="2 3">
    <name type="scientific">Agromyces protaetiae</name>
    <dbReference type="NCBI Taxonomy" id="2509455"/>
    <lineage>
        <taxon>Bacteria</taxon>
        <taxon>Bacillati</taxon>
        <taxon>Actinomycetota</taxon>
        <taxon>Actinomycetes</taxon>
        <taxon>Micrococcales</taxon>
        <taxon>Microbacteriaceae</taxon>
        <taxon>Agromyces</taxon>
    </lineage>
</organism>
<feature type="transmembrane region" description="Helical" evidence="1">
    <location>
        <begin position="75"/>
        <end position="101"/>
    </location>
</feature>
<evidence type="ECO:0000313" key="3">
    <source>
        <dbReference type="Proteomes" id="UP000291259"/>
    </source>
</evidence>
<proteinExistence type="predicted"/>
<dbReference type="Proteomes" id="UP000291259">
    <property type="component" value="Chromosome"/>
</dbReference>
<feature type="transmembrane region" description="Helical" evidence="1">
    <location>
        <begin position="130"/>
        <end position="150"/>
    </location>
</feature>
<feature type="transmembrane region" description="Helical" evidence="1">
    <location>
        <begin position="156"/>
        <end position="175"/>
    </location>
</feature>
<sequence>MTVKRALHILVLEPIPAAEQRRTMSDPIEPPTTVRAATASRVLLVIAAALVGAAVFGVTAWLIGVRDHDASTVGLAVAVFAVVWPALMGGALGAALSWIFLIGRHSPKTRLTNSRDSIERSQSERARSGAFTDVILVAAGALILVSLLRVEASAPLALSLVLAVGLLDFSVRYWVLQGRES</sequence>
<evidence type="ECO:0000256" key="1">
    <source>
        <dbReference type="SAM" id="Phobius"/>
    </source>
</evidence>
<reference evidence="2 3" key="1">
    <citation type="submission" date="2019-01" db="EMBL/GenBank/DDBJ databases">
        <title>Genome sequencing of strain FW100M-8.</title>
        <authorList>
            <person name="Heo J."/>
            <person name="Kim S.-J."/>
            <person name="Kim J.-S."/>
            <person name="Hong S.-B."/>
            <person name="Kwon S.-W."/>
        </authorList>
    </citation>
    <scope>NUCLEOTIDE SEQUENCE [LARGE SCALE GENOMIC DNA]</scope>
    <source>
        <strain evidence="2 3">FW100M-8</strain>
    </source>
</reference>
<feature type="transmembrane region" description="Helical" evidence="1">
    <location>
        <begin position="42"/>
        <end position="63"/>
    </location>
</feature>
<keyword evidence="1" id="KW-0812">Transmembrane</keyword>